<name>A0A4U0X6X4_9PEZI</name>
<accession>A0A4U0X6X4</accession>
<keyword evidence="4" id="KW-0067">ATP-binding</keyword>
<evidence type="ECO:0000313" key="8">
    <source>
        <dbReference type="EMBL" id="TKA71206.1"/>
    </source>
</evidence>
<dbReference type="FunFam" id="1.10.510.10:FF:000536">
    <property type="entry name" value="Cyclin-dependent kinase WEE1"/>
    <property type="match status" value="1"/>
</dbReference>
<dbReference type="GO" id="GO:0110031">
    <property type="term" value="P:negative regulation of G2/MI transition of meiotic cell cycle"/>
    <property type="evidence" value="ECO:0007669"/>
    <property type="project" value="TreeGrafter"/>
</dbReference>
<keyword evidence="1" id="KW-0808">Transferase</keyword>
<feature type="compositionally biased region" description="Polar residues" evidence="6">
    <location>
        <begin position="678"/>
        <end position="700"/>
    </location>
</feature>
<feature type="region of interest" description="Disordered" evidence="6">
    <location>
        <begin position="659"/>
        <end position="718"/>
    </location>
</feature>
<feature type="region of interest" description="Disordered" evidence="6">
    <location>
        <begin position="1"/>
        <end position="74"/>
    </location>
</feature>
<evidence type="ECO:0000256" key="1">
    <source>
        <dbReference type="ARBA" id="ARBA00022679"/>
    </source>
</evidence>
<feature type="compositionally biased region" description="Low complexity" evidence="6">
    <location>
        <begin position="354"/>
        <end position="368"/>
    </location>
</feature>
<evidence type="ECO:0000256" key="3">
    <source>
        <dbReference type="ARBA" id="ARBA00022777"/>
    </source>
</evidence>
<dbReference type="InterPro" id="IPR011009">
    <property type="entry name" value="Kinase-like_dom_sf"/>
</dbReference>
<feature type="domain" description="Protein kinase" evidence="7">
    <location>
        <begin position="738"/>
        <end position="1071"/>
    </location>
</feature>
<protein>
    <recommendedName>
        <fullName evidence="7">Protein kinase domain-containing protein</fullName>
    </recommendedName>
</protein>
<dbReference type="Pfam" id="PF00069">
    <property type="entry name" value="Pkinase"/>
    <property type="match status" value="1"/>
</dbReference>
<evidence type="ECO:0000256" key="6">
    <source>
        <dbReference type="SAM" id="MobiDB-lite"/>
    </source>
</evidence>
<dbReference type="GO" id="GO:0005737">
    <property type="term" value="C:cytoplasm"/>
    <property type="evidence" value="ECO:0007669"/>
    <property type="project" value="TreeGrafter"/>
</dbReference>
<dbReference type="PROSITE" id="PS00108">
    <property type="entry name" value="PROTEIN_KINASE_ST"/>
    <property type="match status" value="1"/>
</dbReference>
<evidence type="ECO:0000256" key="2">
    <source>
        <dbReference type="ARBA" id="ARBA00022741"/>
    </source>
</evidence>
<organism evidence="8 9">
    <name type="scientific">Friedmanniomyces simplex</name>
    <dbReference type="NCBI Taxonomy" id="329884"/>
    <lineage>
        <taxon>Eukaryota</taxon>
        <taxon>Fungi</taxon>
        <taxon>Dikarya</taxon>
        <taxon>Ascomycota</taxon>
        <taxon>Pezizomycotina</taxon>
        <taxon>Dothideomycetes</taxon>
        <taxon>Dothideomycetidae</taxon>
        <taxon>Mycosphaerellales</taxon>
        <taxon>Teratosphaeriaceae</taxon>
        <taxon>Friedmanniomyces</taxon>
    </lineage>
</organism>
<dbReference type="SUPFAM" id="SSF56112">
    <property type="entry name" value="Protein kinase-like (PK-like)"/>
    <property type="match status" value="1"/>
</dbReference>
<evidence type="ECO:0000259" key="7">
    <source>
        <dbReference type="PROSITE" id="PS50011"/>
    </source>
</evidence>
<evidence type="ECO:0000313" key="9">
    <source>
        <dbReference type="Proteomes" id="UP000309340"/>
    </source>
</evidence>
<dbReference type="InterPro" id="IPR008271">
    <property type="entry name" value="Ser/Thr_kinase_AS"/>
</dbReference>
<dbReference type="SMART" id="SM00220">
    <property type="entry name" value="S_TKc"/>
    <property type="match status" value="1"/>
</dbReference>
<proteinExistence type="inferred from homology"/>
<dbReference type="GO" id="GO:0005524">
    <property type="term" value="F:ATP binding"/>
    <property type="evidence" value="ECO:0007669"/>
    <property type="project" value="UniProtKB-KW"/>
</dbReference>
<dbReference type="Proteomes" id="UP000309340">
    <property type="component" value="Unassembled WGS sequence"/>
</dbReference>
<dbReference type="InterPro" id="IPR050339">
    <property type="entry name" value="CC_SR_Kinase"/>
</dbReference>
<dbReference type="InterPro" id="IPR000719">
    <property type="entry name" value="Prot_kinase_dom"/>
</dbReference>
<dbReference type="OrthoDB" id="5337378at2759"/>
<dbReference type="PANTHER" id="PTHR11042">
    <property type="entry name" value="EUKARYOTIC TRANSLATION INITIATION FACTOR 2-ALPHA KINASE EIF2-ALPHA KINASE -RELATED"/>
    <property type="match status" value="1"/>
</dbReference>
<dbReference type="PROSITE" id="PS50011">
    <property type="entry name" value="PROTEIN_KINASE_DOM"/>
    <property type="match status" value="1"/>
</dbReference>
<evidence type="ECO:0000256" key="4">
    <source>
        <dbReference type="ARBA" id="ARBA00022840"/>
    </source>
</evidence>
<dbReference type="GO" id="GO:0004713">
    <property type="term" value="F:protein tyrosine kinase activity"/>
    <property type="evidence" value="ECO:0007669"/>
    <property type="project" value="TreeGrafter"/>
</dbReference>
<dbReference type="STRING" id="329884.A0A4U0X6X4"/>
<keyword evidence="3" id="KW-0418">Kinase</keyword>
<dbReference type="AlphaFoldDB" id="A0A4U0X6X4"/>
<comment type="similarity">
    <text evidence="5">Belongs to the protein kinase superfamily. Ser/Thr protein kinase family. GCN2 subfamily.</text>
</comment>
<feature type="region of interest" description="Disordered" evidence="6">
    <location>
        <begin position="222"/>
        <end position="300"/>
    </location>
</feature>
<feature type="compositionally biased region" description="Low complexity" evidence="6">
    <location>
        <begin position="230"/>
        <end position="239"/>
    </location>
</feature>
<dbReference type="Gene3D" id="3.30.200.20">
    <property type="entry name" value="Phosphorylase Kinase, domain 1"/>
    <property type="match status" value="1"/>
</dbReference>
<sequence length="1104" mass="119988">MDFEYLPHSPGGAPHLLSPTHAHGSPDNFAAIRQLRRSLSRSPSKPQRFSLSTRKPTDTSPPAPASPSNLSRAFSADAATEICSKPRYSVKRAVGFRAVSRRTSPNSPLRRALSDNANQAHPTPRLLRRPSAEEGKENQESISESAHIAQDVRFAGPVKIDFLKPDKLLKPVMQEHVSPMKSSPLKRSDGVMDLEAAGFGSPRVKRRSLHGAGAFGDFNVFDQGLDGTQSDSTDSSAGRSSDEKEREPGSGLSSTWPAPTPNSPHRRPLSLRKSTLQQRAAPGRSRLFQEPTRDMGLNPALTRARSRISLDSALPLRTLDFESPFRRNAMNDAPLLGPPAAQKPFQSAPKPHPLSHALTPSSSTSSMADEPAQQTQQRPGPPVLKRDSMKPPSAFSHSLPVGAMRPAGGSKHGTSQESFATPEAFKMAKPLPQAFHSTGLISKRNRNVDMPPTDFASSHMPDTPSKKAAHIQVISSPAPASVLGKVVQPLHEFGSPTTPFNGRPSKISPQSFGKGVNIFGSRVGAPQLTRRGSFLSIDGDDNSNSPTHRLESKASTEDLPPTPTKSSAAVTVRPQSKGKSNSLRSSLFGRRTSLGPDTFASPAAEDQFPADDDCTKPFITLTACVSPSPCASRQRSFSHDQVLASPTPLALTDFTIEEPTDEQSPHTPHESFTPPDPSSLSISAEQRPSTAFGRSTNSFPPATPTGPRDHNSSTSFFPGNKSSSYFANDVDMSLTSRFGMIHPAGNGEFSEVYKVEKPLAGTLQGSQAQCSPSAKAWAVKKSRKPYTGQKDRQRKMREVQVLKGLRGSENIVEFVDFWEAKNHLYIQTEYCENGNLKDFLLRTGYKGRLDDFRVWKILLELSQGIKSVHDANFMHLDLKPANVLLDWEGVLKIADFGLASAWPAPPNLDGEGDREYIGPEVLAGRFDKPADIFALGMVMLEIAGNIVLPDNGTSWQRLRAGDLSDLPSLTWTSDSSLVRDESGDPVEMAGTMSNDSLAFSSHGEDELGFLRPSISGHRRKSSRDLVSPPAFMVDQTHPDALEQVVQWMIRPDPYARPTVDQLLQAGGVQWVDQRRRAGATVYEGSWGPADSVVSHGQDVEMMEF</sequence>
<dbReference type="EMBL" id="NAJQ01000361">
    <property type="protein sequence ID" value="TKA71206.1"/>
    <property type="molecule type" value="Genomic_DNA"/>
</dbReference>
<evidence type="ECO:0000256" key="5">
    <source>
        <dbReference type="ARBA" id="ARBA00037982"/>
    </source>
</evidence>
<dbReference type="GO" id="GO:0005634">
    <property type="term" value="C:nucleus"/>
    <property type="evidence" value="ECO:0007669"/>
    <property type="project" value="TreeGrafter"/>
</dbReference>
<feature type="region of interest" description="Disordered" evidence="6">
    <location>
        <begin position="532"/>
        <end position="606"/>
    </location>
</feature>
<gene>
    <name evidence="8" type="ORF">B0A55_07653</name>
</gene>
<keyword evidence="2" id="KW-0547">Nucleotide-binding</keyword>
<feature type="region of interest" description="Disordered" evidence="6">
    <location>
        <begin position="330"/>
        <end position="419"/>
    </location>
</feature>
<feature type="region of interest" description="Disordered" evidence="6">
    <location>
        <begin position="94"/>
        <end position="148"/>
    </location>
</feature>
<keyword evidence="9" id="KW-1185">Reference proteome</keyword>
<comment type="caution">
    <text evidence="8">The sequence shown here is derived from an EMBL/GenBank/DDBJ whole genome shotgun (WGS) entry which is preliminary data.</text>
</comment>
<dbReference type="Gene3D" id="1.10.510.10">
    <property type="entry name" value="Transferase(Phosphotransferase) domain 1"/>
    <property type="match status" value="1"/>
</dbReference>
<reference evidence="8 9" key="1">
    <citation type="submission" date="2017-03" db="EMBL/GenBank/DDBJ databases">
        <title>Genomes of endolithic fungi from Antarctica.</title>
        <authorList>
            <person name="Coleine C."/>
            <person name="Masonjones S."/>
            <person name="Stajich J.E."/>
        </authorList>
    </citation>
    <scope>NUCLEOTIDE SEQUENCE [LARGE SCALE GENOMIC DNA]</scope>
    <source>
        <strain evidence="8 9">CCFEE 5184</strain>
    </source>
</reference>
<dbReference type="PANTHER" id="PTHR11042:SF196">
    <property type="entry name" value="MITOSIS INHIBITOR PROTEIN KINASE SWE1"/>
    <property type="match status" value="1"/>
</dbReference>
<feature type="compositionally biased region" description="Polar residues" evidence="6">
    <location>
        <begin position="564"/>
        <end position="585"/>
    </location>
</feature>
<feature type="compositionally biased region" description="Basic and acidic residues" evidence="6">
    <location>
        <begin position="130"/>
        <end position="139"/>
    </location>
</feature>